<proteinExistence type="predicted"/>
<dbReference type="AlphaFoldDB" id="A0A6N2MZ21"/>
<dbReference type="EMBL" id="CAADRP010001996">
    <property type="protein sequence ID" value="VFU58746.1"/>
    <property type="molecule type" value="Genomic_DNA"/>
</dbReference>
<evidence type="ECO:0000313" key="1">
    <source>
        <dbReference type="EMBL" id="VFU58746.1"/>
    </source>
</evidence>
<organism evidence="1">
    <name type="scientific">Salix viminalis</name>
    <name type="common">Common osier</name>
    <name type="synonym">Basket willow</name>
    <dbReference type="NCBI Taxonomy" id="40686"/>
    <lineage>
        <taxon>Eukaryota</taxon>
        <taxon>Viridiplantae</taxon>
        <taxon>Streptophyta</taxon>
        <taxon>Embryophyta</taxon>
        <taxon>Tracheophyta</taxon>
        <taxon>Spermatophyta</taxon>
        <taxon>Magnoliopsida</taxon>
        <taxon>eudicotyledons</taxon>
        <taxon>Gunneridae</taxon>
        <taxon>Pentapetalae</taxon>
        <taxon>rosids</taxon>
        <taxon>fabids</taxon>
        <taxon>Malpighiales</taxon>
        <taxon>Salicaceae</taxon>
        <taxon>Saliceae</taxon>
        <taxon>Salix</taxon>
    </lineage>
</organism>
<reference evidence="1" key="1">
    <citation type="submission" date="2019-03" db="EMBL/GenBank/DDBJ databases">
        <authorList>
            <person name="Mank J."/>
            <person name="Almeida P."/>
        </authorList>
    </citation>
    <scope>NUCLEOTIDE SEQUENCE</scope>
    <source>
        <strain evidence="1">78183</strain>
    </source>
</reference>
<name>A0A6N2MZ21_SALVM</name>
<protein>
    <submittedName>
        <fullName evidence="1">Uncharacterized protein</fullName>
    </submittedName>
</protein>
<accession>A0A6N2MZ21</accession>
<gene>
    <name evidence="1" type="ORF">SVIM_LOCUS429822</name>
</gene>
<sequence length="107" mass="12159">MTPTRILFITSRELPKNVLLEANGQTRWGLTNPMAHLYRGKPEEPFDSWASPSPLAQRSCLHLGGFEPETWKEHTPTSQTSYRQANPLGLNIIFLHSLSFEVDVLKL</sequence>